<dbReference type="EMBL" id="KQ965786">
    <property type="protein sequence ID" value="KXS12597.1"/>
    <property type="molecule type" value="Genomic_DNA"/>
</dbReference>
<feature type="compositionally biased region" description="Polar residues" evidence="7">
    <location>
        <begin position="1162"/>
        <end position="1171"/>
    </location>
</feature>
<proteinExistence type="predicted"/>
<feature type="compositionally biased region" description="Basic residues" evidence="7">
    <location>
        <begin position="1183"/>
        <end position="1194"/>
    </location>
</feature>
<dbReference type="PROSITE" id="PS51194">
    <property type="entry name" value="HELICASE_CTER"/>
    <property type="match status" value="1"/>
</dbReference>
<dbReference type="SMART" id="SM00487">
    <property type="entry name" value="DEXDc"/>
    <property type="match status" value="1"/>
</dbReference>
<dbReference type="SMART" id="SM00490">
    <property type="entry name" value="HELICc"/>
    <property type="match status" value="1"/>
</dbReference>
<dbReference type="GO" id="GO:0003723">
    <property type="term" value="F:RNA binding"/>
    <property type="evidence" value="ECO:0007669"/>
    <property type="project" value="UniProtKB-KW"/>
</dbReference>
<dbReference type="GO" id="GO:0003724">
    <property type="term" value="F:RNA helicase activity"/>
    <property type="evidence" value="ECO:0007669"/>
    <property type="project" value="UniProtKB-EC"/>
</dbReference>
<keyword evidence="11" id="KW-1185">Reference proteome</keyword>
<evidence type="ECO:0000259" key="9">
    <source>
        <dbReference type="PROSITE" id="PS51194"/>
    </source>
</evidence>
<feature type="region of interest" description="Disordered" evidence="7">
    <location>
        <begin position="1131"/>
        <end position="1194"/>
    </location>
</feature>
<evidence type="ECO:0000256" key="4">
    <source>
        <dbReference type="ARBA" id="ARBA00022806"/>
    </source>
</evidence>
<accession>A0A139A735</accession>
<evidence type="ECO:0000256" key="6">
    <source>
        <dbReference type="ARBA" id="ARBA00022884"/>
    </source>
</evidence>
<dbReference type="PROSITE" id="PS51192">
    <property type="entry name" value="HELICASE_ATP_BIND_1"/>
    <property type="match status" value="1"/>
</dbReference>
<dbReference type="STRING" id="1344416.A0A139A735"/>
<organism evidence="10 11">
    <name type="scientific">Gonapodya prolifera (strain JEL478)</name>
    <name type="common">Monoblepharis prolifera</name>
    <dbReference type="NCBI Taxonomy" id="1344416"/>
    <lineage>
        <taxon>Eukaryota</taxon>
        <taxon>Fungi</taxon>
        <taxon>Fungi incertae sedis</taxon>
        <taxon>Chytridiomycota</taxon>
        <taxon>Chytridiomycota incertae sedis</taxon>
        <taxon>Monoblepharidomycetes</taxon>
        <taxon>Monoblepharidales</taxon>
        <taxon>Gonapodyaceae</taxon>
        <taxon>Gonapodya</taxon>
    </lineage>
</organism>
<gene>
    <name evidence="10" type="ORF">M427DRAFT_137124</name>
</gene>
<dbReference type="GO" id="GO:0005524">
    <property type="term" value="F:ATP binding"/>
    <property type="evidence" value="ECO:0007669"/>
    <property type="project" value="UniProtKB-KW"/>
</dbReference>
<evidence type="ECO:0000256" key="5">
    <source>
        <dbReference type="ARBA" id="ARBA00022840"/>
    </source>
</evidence>
<evidence type="ECO:0000259" key="8">
    <source>
        <dbReference type="PROSITE" id="PS51192"/>
    </source>
</evidence>
<dbReference type="PANTHER" id="PTHR18934:SF237">
    <property type="entry name" value="ATP-DEPENDENT DNA_RNA HELICASE DHX36"/>
    <property type="match status" value="1"/>
</dbReference>
<feature type="region of interest" description="Disordered" evidence="7">
    <location>
        <begin position="1051"/>
        <end position="1078"/>
    </location>
</feature>
<evidence type="ECO:0000256" key="2">
    <source>
        <dbReference type="ARBA" id="ARBA00022741"/>
    </source>
</evidence>
<evidence type="ECO:0000256" key="1">
    <source>
        <dbReference type="ARBA" id="ARBA00012552"/>
    </source>
</evidence>
<feature type="compositionally biased region" description="Low complexity" evidence="7">
    <location>
        <begin position="113"/>
        <end position="132"/>
    </location>
</feature>
<dbReference type="Proteomes" id="UP000070544">
    <property type="component" value="Unassembled WGS sequence"/>
</dbReference>
<dbReference type="CDD" id="cd18791">
    <property type="entry name" value="SF2_C_RHA"/>
    <property type="match status" value="1"/>
</dbReference>
<dbReference type="GO" id="GO:1990904">
    <property type="term" value="C:ribonucleoprotein complex"/>
    <property type="evidence" value="ECO:0007669"/>
    <property type="project" value="UniProtKB-ARBA"/>
</dbReference>
<feature type="region of interest" description="Disordered" evidence="7">
    <location>
        <begin position="1"/>
        <end position="69"/>
    </location>
</feature>
<dbReference type="InterPro" id="IPR027417">
    <property type="entry name" value="P-loop_NTPase"/>
</dbReference>
<dbReference type="EC" id="3.6.4.13" evidence="1"/>
<feature type="region of interest" description="Disordered" evidence="7">
    <location>
        <begin position="192"/>
        <end position="211"/>
    </location>
</feature>
<keyword evidence="4" id="KW-0347">Helicase</keyword>
<dbReference type="GO" id="GO:0016787">
    <property type="term" value="F:hydrolase activity"/>
    <property type="evidence" value="ECO:0007669"/>
    <property type="project" value="UniProtKB-KW"/>
</dbReference>
<name>A0A139A735_GONPJ</name>
<feature type="region of interest" description="Disordered" evidence="7">
    <location>
        <begin position="109"/>
        <end position="154"/>
    </location>
</feature>
<reference evidence="10 11" key="1">
    <citation type="journal article" date="2015" name="Genome Biol. Evol.">
        <title>Phylogenomic analyses indicate that early fungi evolved digesting cell walls of algal ancestors of land plants.</title>
        <authorList>
            <person name="Chang Y."/>
            <person name="Wang S."/>
            <person name="Sekimoto S."/>
            <person name="Aerts A.L."/>
            <person name="Choi C."/>
            <person name="Clum A."/>
            <person name="LaButti K.M."/>
            <person name="Lindquist E.A."/>
            <person name="Yee Ngan C."/>
            <person name="Ohm R.A."/>
            <person name="Salamov A.A."/>
            <person name="Grigoriev I.V."/>
            <person name="Spatafora J.W."/>
            <person name="Berbee M.L."/>
        </authorList>
    </citation>
    <scope>NUCLEOTIDE SEQUENCE [LARGE SCALE GENOMIC DNA]</scope>
    <source>
        <strain evidence="10 11">JEL478</strain>
    </source>
</reference>
<dbReference type="GO" id="GO:0005634">
    <property type="term" value="C:nucleus"/>
    <property type="evidence" value="ECO:0007669"/>
    <property type="project" value="TreeGrafter"/>
</dbReference>
<protein>
    <recommendedName>
        <fullName evidence="1">RNA helicase</fullName>
        <ecNumber evidence="1">3.6.4.13</ecNumber>
    </recommendedName>
</protein>
<dbReference type="PANTHER" id="PTHR18934">
    <property type="entry name" value="ATP-DEPENDENT RNA HELICASE"/>
    <property type="match status" value="1"/>
</dbReference>
<feature type="region of interest" description="Disordered" evidence="7">
    <location>
        <begin position="498"/>
        <end position="532"/>
    </location>
</feature>
<dbReference type="InterPro" id="IPR001650">
    <property type="entry name" value="Helicase_C-like"/>
</dbReference>
<keyword evidence="2" id="KW-0547">Nucleotide-binding</keyword>
<dbReference type="InterPro" id="IPR007502">
    <property type="entry name" value="Helicase-assoc_dom"/>
</dbReference>
<keyword evidence="3 10" id="KW-0378">Hydrolase</keyword>
<dbReference type="Pfam" id="PF04408">
    <property type="entry name" value="WHD_HA2"/>
    <property type="match status" value="1"/>
</dbReference>
<dbReference type="Pfam" id="PF21010">
    <property type="entry name" value="HA2_C"/>
    <property type="match status" value="1"/>
</dbReference>
<feature type="compositionally biased region" description="Basic and acidic residues" evidence="7">
    <location>
        <begin position="1142"/>
        <end position="1161"/>
    </location>
</feature>
<evidence type="ECO:0000256" key="3">
    <source>
        <dbReference type="ARBA" id="ARBA00022801"/>
    </source>
</evidence>
<dbReference type="InterPro" id="IPR014001">
    <property type="entry name" value="Helicase_ATP-bd"/>
</dbReference>
<dbReference type="SUPFAM" id="SSF52540">
    <property type="entry name" value="P-loop containing nucleoside triphosphate hydrolases"/>
    <property type="match status" value="1"/>
</dbReference>
<feature type="domain" description="Helicase ATP-binding" evidence="8">
    <location>
        <begin position="252"/>
        <end position="422"/>
    </location>
</feature>
<evidence type="ECO:0000313" key="10">
    <source>
        <dbReference type="EMBL" id="KXS12597.1"/>
    </source>
</evidence>
<dbReference type="Gene3D" id="3.40.50.300">
    <property type="entry name" value="P-loop containing nucleotide triphosphate hydrolases"/>
    <property type="match status" value="2"/>
</dbReference>
<dbReference type="InterPro" id="IPR002464">
    <property type="entry name" value="DNA/RNA_helicase_DEAH_CS"/>
</dbReference>
<dbReference type="FunFam" id="1.20.120.1080:FF:000002">
    <property type="entry name" value="Putative ATP-dependent RNA helicase DHX36"/>
    <property type="match status" value="1"/>
</dbReference>
<feature type="compositionally biased region" description="Basic and acidic residues" evidence="7">
    <location>
        <begin position="14"/>
        <end position="48"/>
    </location>
</feature>
<dbReference type="OrthoDB" id="5600252at2759"/>
<evidence type="ECO:0000256" key="7">
    <source>
        <dbReference type="SAM" id="MobiDB-lite"/>
    </source>
</evidence>
<keyword evidence="6" id="KW-0694">RNA-binding</keyword>
<dbReference type="InterPro" id="IPR048333">
    <property type="entry name" value="HA2_WH"/>
</dbReference>
<evidence type="ECO:0000313" key="11">
    <source>
        <dbReference type="Proteomes" id="UP000070544"/>
    </source>
</evidence>
<dbReference type="Pfam" id="PF00271">
    <property type="entry name" value="Helicase_C"/>
    <property type="match status" value="1"/>
</dbReference>
<sequence length="1194" mass="131772">MTDSPPNASGGGRDTLRKLLRDFRDNGRNAARRALDADRARSDSREGGSTEEGDGSDEQGNNEHNDGKSLVLAFSTLNGFEKKYVKTTANELGLRIEKRGTGKRAEFVITMPDNDVGSSGSSSDEGSNSLSDESNDRSRASSAVRPKRQEREFRKRKWEEADLAPVHFELDEPISQSLITVSRELRRWKETHTRNKSLPSTTPNSPLELSQGHKVAPAPEFHPKDVVPDEEYDKILEVQRGLPITALKEEIIDAVRAHQVVVICGATGCGKSTQIPQYILRHILPPQSDPNSPDPICIVTQPRRISATSVALRVSRELRVPLGGEVGFRIRLSHETSASTRCVFATTGVLLRMLSDDPQLKAVSVVVVDEVHERNLNEDFVIVVLRELLKQRKDLRVVLMSATIEPEKFKAYFEQTTPGASVPIVNIPGRLFTVEELYLEDVLLVIPKFNIPAPNRKGRSPFQEGDNYQIASQAILENSPAITSSLANWRLQLTSMGENNARNKRTLSERPRSSRHQPPPEDPTSLQSDAEPLLAPPRKVSAWEMELIVLLVETLKLKMRDGSEPAGAILVFLPGWEDITSLVEALRQSKSMRGDVILPLHSAVPQEDQSKVFLRPPAGRTKVVVATDVAETSITIDDVVHVIDSCRHKQRGFDPMSQLSNLAVEWVSHQNAQQRRGRAGRVRPGRCWRLVPRAFFTSPSIPERPIPEMMRVPLEDICLQVVALGMAPCQSFLVKALDPPKEAAVQLAIDNLKGLGAIEEAVEEKLTPLGKALVEIPVGPAVGKMLIYASILGCLSPVLTIASAVAFRSPFVLPNLSEREAARKSRLQLSGGTLSDHLTLLRAFNEWKQANADSSQRDWCKQNWVSDTVMDMIEREQRKLNQAVVGVVGDSSTGEDADSDIETLVPAALLAGSLNVARILYPRPKSKKESKLPSTKIFINPSTRTGVHPSSVNFHVPLTPGAGRWMIYSDAGTTALGGVALRDTTVVGDFEVALFASGALHSKKIGRRDVLCQIGEPEDMIEFRMSEVTYDAVIAARDIVNTILEYRFENPRETSSNRPVGDIAFGDESDYEGTREEKDQRALNMMDIRHSPPEGAARVIERAREQLLSALRSAARGRRLARKDVLASGFEERELPEDGEERSDAMPHARTEDSEKERNESSDVGSATESSGFRYRTIPQGKGKGKGKAKKSSK</sequence>
<dbReference type="AlphaFoldDB" id="A0A139A735"/>
<keyword evidence="5" id="KW-0067">ATP-binding</keyword>
<dbReference type="SMART" id="SM00847">
    <property type="entry name" value="HA2"/>
    <property type="match status" value="1"/>
</dbReference>
<dbReference type="PROSITE" id="PS00690">
    <property type="entry name" value="DEAH_ATP_HELICASE"/>
    <property type="match status" value="1"/>
</dbReference>
<feature type="compositionally biased region" description="Polar residues" evidence="7">
    <location>
        <begin position="196"/>
        <end position="208"/>
    </location>
</feature>
<dbReference type="Pfam" id="PF00270">
    <property type="entry name" value="DEAD"/>
    <property type="match status" value="1"/>
</dbReference>
<dbReference type="CDD" id="cd17917">
    <property type="entry name" value="DEXHc_RHA-like"/>
    <property type="match status" value="1"/>
</dbReference>
<dbReference type="Gene3D" id="1.20.120.1080">
    <property type="match status" value="1"/>
</dbReference>
<dbReference type="InterPro" id="IPR011545">
    <property type="entry name" value="DEAD/DEAH_box_helicase_dom"/>
</dbReference>
<feature type="domain" description="Helicase C-terminal" evidence="9">
    <location>
        <begin position="551"/>
        <end position="725"/>
    </location>
</feature>